<proteinExistence type="predicted"/>
<dbReference type="PROSITE" id="PS50865">
    <property type="entry name" value="ZF_MYND_2"/>
    <property type="match status" value="1"/>
</dbReference>
<dbReference type="AlphaFoldDB" id="A0A1X2GJV4"/>
<keyword evidence="8" id="KW-1185">Reference proteome</keyword>
<keyword evidence="1" id="KW-0479">Metal-binding</keyword>
<accession>A0A1X2GJV4</accession>
<evidence type="ECO:0000313" key="7">
    <source>
        <dbReference type="EMBL" id="ORX55627.1"/>
    </source>
</evidence>
<sequence length="327" mass="35829">MEPDYHSDQDLTSDDEGSASSTGTCGDRCHQLASQYRQILDQIMMIRPYDHYPWATDLEKKNQGELLVAIVEAVARLLLDHLDVPDFQASWFVETSQLFWRYAKWIKEDGPEGEYELAQRITIYHCRATIYQQERELAKARLYYRKCQALATCLPHQLLLQDQASQFIQDHPLLTLNLLSSPASPTSSSPPSLLLPSTSSSAASSSASSPLPAATLSSPLLSSYRSSLSKDLQASVVPGSNISSSTTLVSSSVYHYSASVRRPGMSPTPSSISLSSGSSIASVKSCGQCGLEKIAMPVCAKCKSQRYCSLKCMKSHQPAHALLCQKP</sequence>
<dbReference type="OrthoDB" id="2271790at2759"/>
<dbReference type="PROSITE" id="PS01360">
    <property type="entry name" value="ZF_MYND_1"/>
    <property type="match status" value="1"/>
</dbReference>
<dbReference type="Pfam" id="PF01753">
    <property type="entry name" value="zf-MYND"/>
    <property type="match status" value="1"/>
</dbReference>
<evidence type="ECO:0000259" key="6">
    <source>
        <dbReference type="PROSITE" id="PS50865"/>
    </source>
</evidence>
<comment type="caution">
    <text evidence="7">The sequence shown here is derived from an EMBL/GenBank/DDBJ whole genome shotgun (WGS) entry which is preliminary data.</text>
</comment>
<evidence type="ECO:0000256" key="1">
    <source>
        <dbReference type="ARBA" id="ARBA00022723"/>
    </source>
</evidence>
<dbReference type="Proteomes" id="UP000242146">
    <property type="component" value="Unassembled WGS sequence"/>
</dbReference>
<dbReference type="SUPFAM" id="SSF144232">
    <property type="entry name" value="HIT/MYND zinc finger-like"/>
    <property type="match status" value="1"/>
</dbReference>
<evidence type="ECO:0000256" key="5">
    <source>
        <dbReference type="SAM" id="MobiDB-lite"/>
    </source>
</evidence>
<gene>
    <name evidence="7" type="ORF">DM01DRAFT_1335019</name>
</gene>
<evidence type="ECO:0000313" key="8">
    <source>
        <dbReference type="Proteomes" id="UP000242146"/>
    </source>
</evidence>
<keyword evidence="3" id="KW-0862">Zinc</keyword>
<protein>
    <recommendedName>
        <fullName evidence="6">MYND-type domain-containing protein</fullName>
    </recommendedName>
</protein>
<keyword evidence="2 4" id="KW-0863">Zinc-finger</keyword>
<organism evidence="7 8">
    <name type="scientific">Hesseltinella vesiculosa</name>
    <dbReference type="NCBI Taxonomy" id="101127"/>
    <lineage>
        <taxon>Eukaryota</taxon>
        <taxon>Fungi</taxon>
        <taxon>Fungi incertae sedis</taxon>
        <taxon>Mucoromycota</taxon>
        <taxon>Mucoromycotina</taxon>
        <taxon>Mucoromycetes</taxon>
        <taxon>Mucorales</taxon>
        <taxon>Cunninghamellaceae</taxon>
        <taxon>Hesseltinella</taxon>
    </lineage>
</organism>
<dbReference type="GO" id="GO:0008270">
    <property type="term" value="F:zinc ion binding"/>
    <property type="evidence" value="ECO:0007669"/>
    <property type="project" value="UniProtKB-KW"/>
</dbReference>
<name>A0A1X2GJV4_9FUNG</name>
<evidence type="ECO:0000256" key="3">
    <source>
        <dbReference type="ARBA" id="ARBA00022833"/>
    </source>
</evidence>
<dbReference type="Gene3D" id="6.10.140.2220">
    <property type="match status" value="1"/>
</dbReference>
<dbReference type="EMBL" id="MCGT01000011">
    <property type="protein sequence ID" value="ORX55627.1"/>
    <property type="molecule type" value="Genomic_DNA"/>
</dbReference>
<feature type="domain" description="MYND-type" evidence="6">
    <location>
        <begin position="286"/>
        <end position="324"/>
    </location>
</feature>
<dbReference type="InterPro" id="IPR002893">
    <property type="entry name" value="Znf_MYND"/>
</dbReference>
<feature type="region of interest" description="Disordered" evidence="5">
    <location>
        <begin position="1"/>
        <end position="25"/>
    </location>
</feature>
<evidence type="ECO:0000256" key="4">
    <source>
        <dbReference type="PROSITE-ProRule" id="PRU00134"/>
    </source>
</evidence>
<evidence type="ECO:0000256" key="2">
    <source>
        <dbReference type="ARBA" id="ARBA00022771"/>
    </source>
</evidence>
<reference evidence="7 8" key="1">
    <citation type="submission" date="2016-07" db="EMBL/GenBank/DDBJ databases">
        <title>Pervasive Adenine N6-methylation of Active Genes in Fungi.</title>
        <authorList>
            <consortium name="DOE Joint Genome Institute"/>
            <person name="Mondo S.J."/>
            <person name="Dannebaum R.O."/>
            <person name="Kuo R.C."/>
            <person name="Labutti K."/>
            <person name="Haridas S."/>
            <person name="Kuo A."/>
            <person name="Salamov A."/>
            <person name="Ahrendt S.R."/>
            <person name="Lipzen A."/>
            <person name="Sullivan W."/>
            <person name="Andreopoulos W.B."/>
            <person name="Clum A."/>
            <person name="Lindquist E."/>
            <person name="Daum C."/>
            <person name="Ramamoorthy G.K."/>
            <person name="Gryganskyi A."/>
            <person name="Culley D."/>
            <person name="Magnuson J.K."/>
            <person name="James T.Y."/>
            <person name="O'Malley M.A."/>
            <person name="Stajich J.E."/>
            <person name="Spatafora J.W."/>
            <person name="Visel A."/>
            <person name="Grigoriev I.V."/>
        </authorList>
    </citation>
    <scope>NUCLEOTIDE SEQUENCE [LARGE SCALE GENOMIC DNA]</scope>
    <source>
        <strain evidence="7 8">NRRL 3301</strain>
    </source>
</reference>